<dbReference type="InterPro" id="IPR007848">
    <property type="entry name" value="Small_mtfrase_dom"/>
</dbReference>
<name>A0ABM7YED9_9EURY</name>
<keyword evidence="2" id="KW-0489">Methyltransferase</keyword>
<dbReference type="EMBL" id="AP025698">
    <property type="protein sequence ID" value="BDH79762.1"/>
    <property type="molecule type" value="Genomic_DNA"/>
</dbReference>
<dbReference type="Pfam" id="PF05175">
    <property type="entry name" value="MTS"/>
    <property type="match status" value="1"/>
</dbReference>
<keyword evidence="3" id="KW-1185">Reference proteome</keyword>
<dbReference type="PANTHER" id="PTHR23290">
    <property type="entry name" value="RRNA N6-ADENOSINE-METHYLTRANSFERASE METTL5"/>
    <property type="match status" value="1"/>
</dbReference>
<dbReference type="Gene3D" id="3.40.50.150">
    <property type="entry name" value="Vaccinia Virus protein VP39"/>
    <property type="match status" value="1"/>
</dbReference>
<dbReference type="GO" id="GO:0008168">
    <property type="term" value="F:methyltransferase activity"/>
    <property type="evidence" value="ECO:0007669"/>
    <property type="project" value="UniProtKB-KW"/>
</dbReference>
<protein>
    <submittedName>
        <fullName evidence="2">RNA methyltransferase</fullName>
    </submittedName>
</protein>
<accession>A0ABM7YED9</accession>
<keyword evidence="2" id="KW-0808">Transferase</keyword>
<organism evidence="2 3">
    <name type="scientific">Methanothermobacter tenebrarum</name>
    <dbReference type="NCBI Taxonomy" id="680118"/>
    <lineage>
        <taxon>Archaea</taxon>
        <taxon>Methanobacteriati</taxon>
        <taxon>Methanobacteriota</taxon>
        <taxon>Methanomada group</taxon>
        <taxon>Methanobacteria</taxon>
        <taxon>Methanobacteriales</taxon>
        <taxon>Methanobacteriaceae</taxon>
        <taxon>Methanothermobacter</taxon>
    </lineage>
</organism>
<feature type="domain" description="Methyltransferase small" evidence="1">
    <location>
        <begin position="48"/>
        <end position="153"/>
    </location>
</feature>
<dbReference type="PRINTS" id="PR00507">
    <property type="entry name" value="N12N6MTFRASE"/>
</dbReference>
<reference evidence="2 3" key="1">
    <citation type="submission" date="2022-04" db="EMBL/GenBank/DDBJ databases">
        <title>Complete genome of Methanothermobacter tenebrarum strain RMAS.</title>
        <authorList>
            <person name="Nakamura K."/>
            <person name="Oshima K."/>
            <person name="Hattori M."/>
            <person name="Kamagata Y."/>
            <person name="Takamizawa K."/>
        </authorList>
    </citation>
    <scope>NUCLEOTIDE SEQUENCE [LARGE SCALE GENOMIC DNA]</scope>
    <source>
        <strain evidence="2 3">RMAS</strain>
    </source>
</reference>
<dbReference type="InterPro" id="IPR051720">
    <property type="entry name" value="rRNA_MeTrfase/Polyamine_Synth"/>
</dbReference>
<dbReference type="PANTHER" id="PTHR23290:SF0">
    <property type="entry name" value="RRNA N6-ADENOSINE-METHYLTRANSFERASE METTL5"/>
    <property type="match status" value="1"/>
</dbReference>
<dbReference type="Proteomes" id="UP000831817">
    <property type="component" value="Chromosome"/>
</dbReference>
<evidence type="ECO:0000313" key="3">
    <source>
        <dbReference type="Proteomes" id="UP000831817"/>
    </source>
</evidence>
<evidence type="ECO:0000313" key="2">
    <source>
        <dbReference type="EMBL" id="BDH79762.1"/>
    </source>
</evidence>
<gene>
    <name evidence="2" type="ORF">MTTB_11410</name>
</gene>
<dbReference type="CDD" id="cd02440">
    <property type="entry name" value="AdoMet_MTases"/>
    <property type="match status" value="1"/>
</dbReference>
<evidence type="ECO:0000259" key="1">
    <source>
        <dbReference type="Pfam" id="PF05175"/>
    </source>
</evidence>
<sequence>MGSVMGYRIVKKRHLEILLERIPDYISPKAVLEQYKTPSAIAADILWLAYNLGDIHGKNVMDLACGTGIFAIGAAILGAGKVFAVDVDKEALEVAMGAAEDLDVKDRIRFIEADIKDSIMELSRLGVDTLIQNPPFGSQRMVKRGADRIFIRGSLKISPVVYSFHMRGSEDFVTEYFERIGGKITHRLYYRFPIPRVYDFHKKDFKLVDVIVLRVVRNL</sequence>
<dbReference type="GO" id="GO:0032259">
    <property type="term" value="P:methylation"/>
    <property type="evidence" value="ECO:0007669"/>
    <property type="project" value="UniProtKB-KW"/>
</dbReference>
<dbReference type="SUPFAM" id="SSF53335">
    <property type="entry name" value="S-adenosyl-L-methionine-dependent methyltransferases"/>
    <property type="match status" value="1"/>
</dbReference>
<proteinExistence type="predicted"/>
<dbReference type="InterPro" id="IPR029063">
    <property type="entry name" value="SAM-dependent_MTases_sf"/>
</dbReference>